<protein>
    <submittedName>
        <fullName evidence="2 3">Uncharacterized protein</fullName>
    </submittedName>
</protein>
<reference evidence="3 4" key="3">
    <citation type="journal article" date="2017" name="G3 (Bethesda)">
        <title>Comparative analysis highlights variable genome content of wheat rusts and divergence of the mating loci.</title>
        <authorList>
            <person name="Cuomo C.A."/>
            <person name="Bakkeren G."/>
            <person name="Khalil H.B."/>
            <person name="Panwar V."/>
            <person name="Joly D."/>
            <person name="Linning R."/>
            <person name="Sakthikumar S."/>
            <person name="Song X."/>
            <person name="Adiconis X."/>
            <person name="Fan L."/>
            <person name="Goldberg J.M."/>
            <person name="Levin J.Z."/>
            <person name="Young S."/>
            <person name="Zeng Q."/>
            <person name="Anikster Y."/>
            <person name="Bruce M."/>
            <person name="Wang M."/>
            <person name="Yin C."/>
            <person name="McCallum B."/>
            <person name="Szabo L.J."/>
            <person name="Hulbert S."/>
            <person name="Chen X."/>
            <person name="Fellers J.P."/>
        </authorList>
    </citation>
    <scope>NUCLEOTIDE SEQUENCE</scope>
    <source>
        <strain evidence="4">Isolate 1-1 / race 1 (BBBD)</strain>
        <strain evidence="3">isolate 1-1 / race 1 (BBBD)</strain>
    </source>
</reference>
<reference evidence="3" key="4">
    <citation type="submission" date="2025-05" db="UniProtKB">
        <authorList>
            <consortium name="EnsemblFungi"/>
        </authorList>
    </citation>
    <scope>IDENTIFICATION</scope>
    <source>
        <strain evidence="3">isolate 1-1 / race 1 (BBBD)</strain>
    </source>
</reference>
<feature type="compositionally biased region" description="Basic and acidic residues" evidence="1">
    <location>
        <begin position="54"/>
        <end position="69"/>
    </location>
</feature>
<feature type="compositionally biased region" description="Acidic residues" evidence="1">
    <location>
        <begin position="20"/>
        <end position="29"/>
    </location>
</feature>
<evidence type="ECO:0000313" key="3">
    <source>
        <dbReference type="EnsemblFungi" id="PTTG_28722-t43_1-p1"/>
    </source>
</evidence>
<evidence type="ECO:0000256" key="1">
    <source>
        <dbReference type="SAM" id="MobiDB-lite"/>
    </source>
</evidence>
<dbReference type="Proteomes" id="UP000005240">
    <property type="component" value="Unassembled WGS sequence"/>
</dbReference>
<evidence type="ECO:0000313" key="4">
    <source>
        <dbReference type="Proteomes" id="UP000005240"/>
    </source>
</evidence>
<proteinExistence type="predicted"/>
<dbReference type="EnsemblFungi" id="PTTG_28722-t43_1">
    <property type="protein sequence ID" value="PTTG_28722-t43_1-p1"/>
    <property type="gene ID" value="PTTG_28722"/>
</dbReference>
<dbReference type="AlphaFoldDB" id="A0A180G9J6"/>
<dbReference type="VEuPathDB" id="FungiDB:PTTG_28722"/>
<name>A0A180G9J6_PUCT1</name>
<dbReference type="EMBL" id="ADAS02000131">
    <property type="protein sequence ID" value="OAV89357.1"/>
    <property type="molecule type" value="Genomic_DNA"/>
</dbReference>
<reference evidence="2" key="1">
    <citation type="submission" date="2009-11" db="EMBL/GenBank/DDBJ databases">
        <authorList>
            <consortium name="The Broad Institute Genome Sequencing Platform"/>
            <person name="Ward D."/>
            <person name="Feldgarden M."/>
            <person name="Earl A."/>
            <person name="Young S.K."/>
            <person name="Zeng Q."/>
            <person name="Koehrsen M."/>
            <person name="Alvarado L."/>
            <person name="Berlin A."/>
            <person name="Bochicchio J."/>
            <person name="Borenstein D."/>
            <person name="Chapman S.B."/>
            <person name="Chen Z."/>
            <person name="Engels R."/>
            <person name="Freedman E."/>
            <person name="Gellesch M."/>
            <person name="Goldberg J."/>
            <person name="Griggs A."/>
            <person name="Gujja S."/>
            <person name="Heilman E."/>
            <person name="Heiman D."/>
            <person name="Hepburn T."/>
            <person name="Howarth C."/>
            <person name="Jen D."/>
            <person name="Larson L."/>
            <person name="Lewis B."/>
            <person name="Mehta T."/>
            <person name="Park D."/>
            <person name="Pearson M."/>
            <person name="Roberts A."/>
            <person name="Saif S."/>
            <person name="Shea T."/>
            <person name="Shenoy N."/>
            <person name="Sisk P."/>
            <person name="Stolte C."/>
            <person name="Sykes S."/>
            <person name="Thomson T."/>
            <person name="Walk T."/>
            <person name="White J."/>
            <person name="Yandava C."/>
            <person name="Izard J."/>
            <person name="Baranova O.V."/>
            <person name="Blanton J.M."/>
            <person name="Tanner A.C."/>
            <person name="Dewhirst F.E."/>
            <person name="Haas B."/>
            <person name="Nusbaum C."/>
            <person name="Birren B."/>
        </authorList>
    </citation>
    <scope>NUCLEOTIDE SEQUENCE [LARGE SCALE GENOMIC DNA]</scope>
    <source>
        <strain evidence="2">1-1 BBBD Race 1</strain>
    </source>
</reference>
<evidence type="ECO:0000313" key="2">
    <source>
        <dbReference type="EMBL" id="OAV89357.1"/>
    </source>
</evidence>
<reference evidence="2" key="2">
    <citation type="submission" date="2016-05" db="EMBL/GenBank/DDBJ databases">
        <title>Comparative analysis highlights variable genome content of wheat rusts and divergence of the mating loci.</title>
        <authorList>
            <person name="Cuomo C.A."/>
            <person name="Bakkeren G."/>
            <person name="Szabo L."/>
            <person name="Khalil H."/>
            <person name="Joly D."/>
            <person name="Goldberg J."/>
            <person name="Young S."/>
            <person name="Zeng Q."/>
            <person name="Fellers J."/>
        </authorList>
    </citation>
    <scope>NUCLEOTIDE SEQUENCE [LARGE SCALE GENOMIC DNA]</scope>
    <source>
        <strain evidence="2">1-1 BBBD Race 1</strain>
    </source>
</reference>
<feature type="region of interest" description="Disordered" evidence="1">
    <location>
        <begin position="114"/>
        <end position="145"/>
    </location>
</feature>
<sequence length="172" mass="18740">RELAPADARATVPEPRVGDECEGAGEEGEGPGGDRRAGRGPAGRDAGGPMQVRGRVDGLEARVPDDRRRLAGLSLVHPRVPRQRPRVARPSQTALGLLLRRIRRRPRRLVELNKLLRPSPPPPSSSSSGRTHHDLRQPSDRLLPSQSPLQCPDLLALLPLILPLLLSRISLL</sequence>
<feature type="region of interest" description="Disordered" evidence="1">
    <location>
        <begin position="1"/>
        <end position="89"/>
    </location>
</feature>
<organism evidence="2">
    <name type="scientific">Puccinia triticina (isolate 1-1 / race 1 (BBBD))</name>
    <name type="common">Brown leaf rust fungus</name>
    <dbReference type="NCBI Taxonomy" id="630390"/>
    <lineage>
        <taxon>Eukaryota</taxon>
        <taxon>Fungi</taxon>
        <taxon>Dikarya</taxon>
        <taxon>Basidiomycota</taxon>
        <taxon>Pucciniomycotina</taxon>
        <taxon>Pucciniomycetes</taxon>
        <taxon>Pucciniales</taxon>
        <taxon>Pucciniaceae</taxon>
        <taxon>Puccinia</taxon>
    </lineage>
</organism>
<accession>A0A180G9J6</accession>
<feature type="non-terminal residue" evidence="2">
    <location>
        <position position="1"/>
    </location>
</feature>
<gene>
    <name evidence="2" type="ORF">PTTG_28722</name>
</gene>
<keyword evidence="4" id="KW-1185">Reference proteome</keyword>